<sequence>MLMIFLPLIFSLSILFMQLSHPLSTGIVLLIQTSLVALASGLFSSSFWFSYVLFLIFLGGMLVLFIYVASLASNEAFKVSLTLTTFILSTTFLASFFILFLDPILTWNNPFFDATALFASAQFQSTSFSIFQIYNFPVSWLTLFVILYLLFTLIVVVKITAVSFGPLRVSK</sequence>
<feature type="transmembrane region" description="Helical" evidence="16">
    <location>
        <begin position="46"/>
        <end position="69"/>
    </location>
</feature>
<evidence type="ECO:0000256" key="15">
    <source>
        <dbReference type="ARBA" id="ARBA00049551"/>
    </source>
</evidence>
<keyword evidence="9" id="KW-0249">Electron transport</keyword>
<dbReference type="GeneID" id="41659123"/>
<evidence type="ECO:0000256" key="16">
    <source>
        <dbReference type="SAM" id="Phobius"/>
    </source>
</evidence>
<evidence type="ECO:0000256" key="7">
    <source>
        <dbReference type="ARBA" id="ARBA00022692"/>
    </source>
</evidence>
<keyword evidence="11" id="KW-0520">NAD</keyword>
<dbReference type="GO" id="GO:0008137">
    <property type="term" value="F:NADH dehydrogenase (ubiquinone) activity"/>
    <property type="evidence" value="ECO:0007669"/>
    <property type="project" value="UniProtKB-EC"/>
</dbReference>
<dbReference type="PANTHER" id="PTHR11435:SF1">
    <property type="entry name" value="NADH-UBIQUINONE OXIDOREDUCTASE CHAIN 6"/>
    <property type="match status" value="1"/>
</dbReference>
<evidence type="ECO:0000256" key="12">
    <source>
        <dbReference type="ARBA" id="ARBA00023128"/>
    </source>
</evidence>
<dbReference type="InterPro" id="IPR050269">
    <property type="entry name" value="ComplexI_Subunit6"/>
</dbReference>
<proteinExistence type="inferred from homology"/>
<evidence type="ECO:0000256" key="8">
    <source>
        <dbReference type="ARBA" id="ARBA00022967"/>
    </source>
</evidence>
<evidence type="ECO:0000256" key="6">
    <source>
        <dbReference type="ARBA" id="ARBA00022660"/>
    </source>
</evidence>
<evidence type="ECO:0000256" key="11">
    <source>
        <dbReference type="ARBA" id="ARBA00023027"/>
    </source>
</evidence>
<keyword evidence="5" id="KW-0813">Transport</keyword>
<keyword evidence="6" id="KW-0679">Respiratory chain</keyword>
<comment type="catalytic activity">
    <reaction evidence="15">
        <text>a ubiquinone + NADH + 5 H(+)(in) = a ubiquinol + NAD(+) + 4 H(+)(out)</text>
        <dbReference type="Rhea" id="RHEA:29091"/>
        <dbReference type="Rhea" id="RHEA-COMP:9565"/>
        <dbReference type="Rhea" id="RHEA-COMP:9566"/>
        <dbReference type="ChEBI" id="CHEBI:15378"/>
        <dbReference type="ChEBI" id="CHEBI:16389"/>
        <dbReference type="ChEBI" id="CHEBI:17976"/>
        <dbReference type="ChEBI" id="CHEBI:57540"/>
        <dbReference type="ChEBI" id="CHEBI:57945"/>
        <dbReference type="EC" id="7.1.1.2"/>
    </reaction>
</comment>
<evidence type="ECO:0000256" key="4">
    <source>
        <dbReference type="ARBA" id="ARBA00021095"/>
    </source>
</evidence>
<keyword evidence="10 16" id="KW-1133">Transmembrane helix</keyword>
<evidence type="ECO:0000256" key="3">
    <source>
        <dbReference type="ARBA" id="ARBA00012944"/>
    </source>
</evidence>
<evidence type="ECO:0000256" key="9">
    <source>
        <dbReference type="ARBA" id="ARBA00022982"/>
    </source>
</evidence>
<evidence type="ECO:0000256" key="1">
    <source>
        <dbReference type="ARBA" id="ARBA00004225"/>
    </source>
</evidence>
<protein>
    <recommendedName>
        <fullName evidence="4">NADH-ubiquinone oxidoreductase chain 6</fullName>
        <ecNumber evidence="3">7.1.1.2</ecNumber>
    </recommendedName>
    <alternativeName>
        <fullName evidence="14">NADH dehydrogenase subunit 6</fullName>
    </alternativeName>
</protein>
<evidence type="ECO:0000256" key="5">
    <source>
        <dbReference type="ARBA" id="ARBA00022448"/>
    </source>
</evidence>
<keyword evidence="13 16" id="KW-0472">Membrane</keyword>
<geneLocation type="mitochondrion" evidence="17"/>
<organism evidence="17">
    <name type="scientific">Scyllarides squammosus</name>
    <dbReference type="NCBI Taxonomy" id="1104396"/>
    <lineage>
        <taxon>Eukaryota</taxon>
        <taxon>Metazoa</taxon>
        <taxon>Ecdysozoa</taxon>
        <taxon>Arthropoda</taxon>
        <taxon>Crustacea</taxon>
        <taxon>Multicrustacea</taxon>
        <taxon>Malacostraca</taxon>
        <taxon>Eumalacostraca</taxon>
        <taxon>Eucarida</taxon>
        <taxon>Decapoda</taxon>
        <taxon>Pleocyemata</taxon>
        <taxon>Achelata</taxon>
        <taxon>Palinuroidea</taxon>
        <taxon>Scyllaridae</taxon>
        <taxon>Scyllarides</taxon>
    </lineage>
</organism>
<evidence type="ECO:0000256" key="10">
    <source>
        <dbReference type="ARBA" id="ARBA00022989"/>
    </source>
</evidence>
<reference evidence="17" key="1">
    <citation type="journal article" date="2019" name="Mitochondrial DNA Part B Resour">
        <title>Complete mitochondrial genome of blunt slipper lobsters Scyllarides squammosus (H. Milne Edwards, 1837).</title>
        <authorList>
            <person name="Liu H."/>
            <person name="Yang M."/>
            <person name="He Y."/>
        </authorList>
    </citation>
    <scope>NUCLEOTIDE SEQUENCE</scope>
</reference>
<feature type="transmembrane region" description="Helical" evidence="16">
    <location>
        <begin position="138"/>
        <end position="161"/>
    </location>
</feature>
<dbReference type="AlphaFoldDB" id="A0A515L357"/>
<keyword evidence="7 16" id="KW-0812">Transmembrane</keyword>
<gene>
    <name evidence="17" type="primary">ND6</name>
</gene>
<dbReference type="CTD" id="4541"/>
<dbReference type="EMBL" id="MK783265">
    <property type="protein sequence ID" value="QDM38507.1"/>
    <property type="molecule type" value="Genomic_DNA"/>
</dbReference>
<dbReference type="RefSeq" id="YP_009685500.1">
    <property type="nucleotide sequence ID" value="NC_044425.1"/>
</dbReference>
<evidence type="ECO:0000256" key="2">
    <source>
        <dbReference type="ARBA" id="ARBA00005698"/>
    </source>
</evidence>
<keyword evidence="12 17" id="KW-0496">Mitochondrion</keyword>
<accession>A0A515L357</accession>
<comment type="subcellular location">
    <subcellularLocation>
        <location evidence="1">Mitochondrion membrane</location>
        <topology evidence="1">Multi-pass membrane protein</topology>
    </subcellularLocation>
</comment>
<comment type="similarity">
    <text evidence="2">Belongs to the complex I subunit 6 family.</text>
</comment>
<keyword evidence="8" id="KW-1278">Translocase</keyword>
<dbReference type="GO" id="GO:0031966">
    <property type="term" value="C:mitochondrial membrane"/>
    <property type="evidence" value="ECO:0007669"/>
    <property type="project" value="UniProtKB-SubCell"/>
</dbReference>
<feature type="transmembrane region" description="Helical" evidence="16">
    <location>
        <begin position="81"/>
        <end position="101"/>
    </location>
</feature>
<evidence type="ECO:0000313" key="17">
    <source>
        <dbReference type="EMBL" id="QDM38507.1"/>
    </source>
</evidence>
<evidence type="ECO:0000256" key="14">
    <source>
        <dbReference type="ARBA" id="ARBA00031019"/>
    </source>
</evidence>
<name>A0A515L357_9EUCA</name>
<dbReference type="EC" id="7.1.1.2" evidence="3"/>
<evidence type="ECO:0000256" key="13">
    <source>
        <dbReference type="ARBA" id="ARBA00023136"/>
    </source>
</evidence>
<dbReference type="PANTHER" id="PTHR11435">
    <property type="entry name" value="NADH UBIQUINONE OXIDOREDUCTASE SUBUNIT ND6"/>
    <property type="match status" value="1"/>
</dbReference>